<dbReference type="AlphaFoldDB" id="A0AAV7U966"/>
<accession>A0AAV7U966</accession>
<gene>
    <name evidence="2" type="ORF">NDU88_001985</name>
</gene>
<comment type="caution">
    <text evidence="2">The sequence shown here is derived from an EMBL/GenBank/DDBJ whole genome shotgun (WGS) entry which is preliminary data.</text>
</comment>
<sequence>MLTLAIRNVSFSFAGLNPVSARSKLGNRRSKKVQPTTLIILCRAAGDVGEPISRTHSCVRFTCARLRTQLTNQSVGADSGARGRSSEAVNHSGPCRNLHRTNPRALLAGFHVFSASRRDVCCTISALARKLTVSEQRTFLARSACKRFAQPRPW</sequence>
<keyword evidence="3" id="KW-1185">Reference proteome</keyword>
<dbReference type="EMBL" id="JANPWB010000005">
    <property type="protein sequence ID" value="KAJ1185191.1"/>
    <property type="molecule type" value="Genomic_DNA"/>
</dbReference>
<evidence type="ECO:0000313" key="2">
    <source>
        <dbReference type="EMBL" id="KAJ1185191.1"/>
    </source>
</evidence>
<protein>
    <submittedName>
        <fullName evidence="2">Uncharacterized protein</fullName>
    </submittedName>
</protein>
<evidence type="ECO:0000313" key="3">
    <source>
        <dbReference type="Proteomes" id="UP001066276"/>
    </source>
</evidence>
<name>A0AAV7U966_PLEWA</name>
<proteinExistence type="predicted"/>
<evidence type="ECO:0000256" key="1">
    <source>
        <dbReference type="SAM" id="MobiDB-lite"/>
    </source>
</evidence>
<organism evidence="2 3">
    <name type="scientific">Pleurodeles waltl</name>
    <name type="common">Iberian ribbed newt</name>
    <dbReference type="NCBI Taxonomy" id="8319"/>
    <lineage>
        <taxon>Eukaryota</taxon>
        <taxon>Metazoa</taxon>
        <taxon>Chordata</taxon>
        <taxon>Craniata</taxon>
        <taxon>Vertebrata</taxon>
        <taxon>Euteleostomi</taxon>
        <taxon>Amphibia</taxon>
        <taxon>Batrachia</taxon>
        <taxon>Caudata</taxon>
        <taxon>Salamandroidea</taxon>
        <taxon>Salamandridae</taxon>
        <taxon>Pleurodelinae</taxon>
        <taxon>Pleurodeles</taxon>
    </lineage>
</organism>
<feature type="region of interest" description="Disordered" evidence="1">
    <location>
        <begin position="74"/>
        <end position="95"/>
    </location>
</feature>
<reference evidence="2" key="1">
    <citation type="journal article" date="2022" name="bioRxiv">
        <title>Sequencing and chromosome-scale assembly of the giantPleurodeles waltlgenome.</title>
        <authorList>
            <person name="Brown T."/>
            <person name="Elewa A."/>
            <person name="Iarovenko S."/>
            <person name="Subramanian E."/>
            <person name="Araus A.J."/>
            <person name="Petzold A."/>
            <person name="Susuki M."/>
            <person name="Suzuki K.-i.T."/>
            <person name="Hayashi T."/>
            <person name="Toyoda A."/>
            <person name="Oliveira C."/>
            <person name="Osipova E."/>
            <person name="Leigh N.D."/>
            <person name="Simon A."/>
            <person name="Yun M.H."/>
        </authorList>
    </citation>
    <scope>NUCLEOTIDE SEQUENCE</scope>
    <source>
        <strain evidence="2">20211129_DDA</strain>
        <tissue evidence="2">Liver</tissue>
    </source>
</reference>
<dbReference type="Proteomes" id="UP001066276">
    <property type="component" value="Chromosome 3_1"/>
</dbReference>